<dbReference type="AlphaFoldDB" id="A0A3D9SKB5"/>
<dbReference type="Pfam" id="PF06197">
    <property type="entry name" value="DUF998"/>
    <property type="match status" value="1"/>
</dbReference>
<gene>
    <name evidence="2" type="ORF">DFJ69_1748</name>
</gene>
<evidence type="ECO:0000256" key="1">
    <source>
        <dbReference type="SAM" id="Phobius"/>
    </source>
</evidence>
<feature type="transmembrane region" description="Helical" evidence="1">
    <location>
        <begin position="165"/>
        <end position="187"/>
    </location>
</feature>
<dbReference type="Proteomes" id="UP000256661">
    <property type="component" value="Unassembled WGS sequence"/>
</dbReference>
<keyword evidence="1" id="KW-1133">Transmembrane helix</keyword>
<proteinExistence type="predicted"/>
<dbReference type="EMBL" id="QTTT01000001">
    <property type="protein sequence ID" value="REE96318.1"/>
    <property type="molecule type" value="Genomic_DNA"/>
</dbReference>
<protein>
    <submittedName>
        <fullName evidence="2">Putative membrane protein</fullName>
    </submittedName>
</protein>
<feature type="transmembrane region" description="Helical" evidence="1">
    <location>
        <begin position="128"/>
        <end position="153"/>
    </location>
</feature>
<keyword evidence="1" id="KW-0812">Transmembrane</keyword>
<keyword evidence="3" id="KW-1185">Reference proteome</keyword>
<name>A0A3D9SKB5_9ACTN</name>
<evidence type="ECO:0000313" key="3">
    <source>
        <dbReference type="Proteomes" id="UP000256661"/>
    </source>
</evidence>
<sequence>MGSTGPDGVPRYAGVLAAVAGLSYGTFLLGHRLNPDLDVVNGYVSELAAVNQPFSALFGTGDLVTGTCAAAVAALALHRRPRAVLTRAGWGFLLLFGVCAIGDAVFPLDCAPSLETWCALRERAGQVSFSHGFHAVTSSLVIVFGVLALFTLSLDARRRGRWPSLARWGAVLAVAEAVCGVATLLFMIRGSWLGLMQRIQIGILCAGLLVIAWALCTDRPAPSSRPREET</sequence>
<feature type="transmembrane region" description="Helical" evidence="1">
    <location>
        <begin position="199"/>
        <end position="217"/>
    </location>
</feature>
<reference evidence="2 3" key="1">
    <citation type="submission" date="2018-08" db="EMBL/GenBank/DDBJ databases">
        <title>Sequencing the genomes of 1000 actinobacteria strains.</title>
        <authorList>
            <person name="Klenk H.-P."/>
        </authorList>
    </citation>
    <scope>NUCLEOTIDE SEQUENCE [LARGE SCALE GENOMIC DNA]</scope>
    <source>
        <strain evidence="2 3">DSM 43927</strain>
    </source>
</reference>
<evidence type="ECO:0000313" key="2">
    <source>
        <dbReference type="EMBL" id="REE96318.1"/>
    </source>
</evidence>
<feature type="transmembrane region" description="Helical" evidence="1">
    <location>
        <begin position="12"/>
        <end position="33"/>
    </location>
</feature>
<dbReference type="InterPro" id="IPR009339">
    <property type="entry name" value="DUF998"/>
</dbReference>
<keyword evidence="1" id="KW-0472">Membrane</keyword>
<feature type="transmembrane region" description="Helical" evidence="1">
    <location>
        <begin position="89"/>
        <end position="108"/>
    </location>
</feature>
<dbReference type="RefSeq" id="WP_245974170.1">
    <property type="nucleotide sequence ID" value="NZ_QTTT01000001.1"/>
</dbReference>
<organism evidence="2 3">
    <name type="scientific">Thermomonospora umbrina</name>
    <dbReference type="NCBI Taxonomy" id="111806"/>
    <lineage>
        <taxon>Bacteria</taxon>
        <taxon>Bacillati</taxon>
        <taxon>Actinomycetota</taxon>
        <taxon>Actinomycetes</taxon>
        <taxon>Streptosporangiales</taxon>
        <taxon>Thermomonosporaceae</taxon>
        <taxon>Thermomonospora</taxon>
    </lineage>
</organism>
<comment type="caution">
    <text evidence="2">The sequence shown here is derived from an EMBL/GenBank/DDBJ whole genome shotgun (WGS) entry which is preliminary data.</text>
</comment>
<feature type="transmembrane region" description="Helical" evidence="1">
    <location>
        <begin position="53"/>
        <end position="77"/>
    </location>
</feature>
<accession>A0A3D9SKB5</accession>